<dbReference type="KEGG" id="orp:MOP44_07435"/>
<dbReference type="EMBL" id="CP093313">
    <property type="protein sequence ID" value="UWZ85768.1"/>
    <property type="molecule type" value="Genomic_DNA"/>
</dbReference>
<dbReference type="PANTHER" id="PTHR47495">
    <property type="entry name" value="ALDEHYDE DEHYDROGENASE"/>
    <property type="match status" value="1"/>
</dbReference>
<reference evidence="3" key="1">
    <citation type="submission" date="2021-04" db="EMBL/GenBank/DDBJ databases">
        <title>Phylogenetic analysis of Acidobacteriaceae.</title>
        <authorList>
            <person name="Qiu L."/>
            <person name="Zhang Q."/>
        </authorList>
    </citation>
    <scope>NUCLEOTIDE SEQUENCE</scope>
    <source>
        <strain evidence="3">DSM 25168</strain>
    </source>
</reference>
<dbReference type="Pfam" id="PF20256">
    <property type="entry name" value="MoCoBD_2"/>
    <property type="match status" value="2"/>
</dbReference>
<keyword evidence="4" id="KW-1185">Reference proteome</keyword>
<dbReference type="RefSeq" id="WP_260795368.1">
    <property type="nucleotide sequence ID" value="NZ_CP093313.1"/>
</dbReference>
<dbReference type="InterPro" id="IPR046867">
    <property type="entry name" value="AldOxase/xan_DH_MoCoBD2"/>
</dbReference>
<dbReference type="InterPro" id="IPR052516">
    <property type="entry name" value="N-heterocyclic_Hydroxylase"/>
</dbReference>
<dbReference type="SMART" id="SM01008">
    <property type="entry name" value="Ald_Xan_dh_C"/>
    <property type="match status" value="1"/>
</dbReference>
<dbReference type="PIRSF" id="PIRSF036389">
    <property type="entry name" value="IOR_B"/>
    <property type="match status" value="1"/>
</dbReference>
<dbReference type="Pfam" id="PF02738">
    <property type="entry name" value="MoCoBD_1"/>
    <property type="match status" value="1"/>
</dbReference>
<dbReference type="Gene3D" id="3.90.1170.50">
    <property type="entry name" value="Aldehyde oxidase/xanthine dehydrogenase, a/b hammerhead"/>
    <property type="match status" value="1"/>
</dbReference>
<proteinExistence type="predicted"/>
<evidence type="ECO:0000313" key="3">
    <source>
        <dbReference type="EMBL" id="UWZ85768.1"/>
    </source>
</evidence>
<dbReference type="InterPro" id="IPR006311">
    <property type="entry name" value="TAT_signal"/>
</dbReference>
<dbReference type="InterPro" id="IPR036856">
    <property type="entry name" value="Ald_Oxase/Xan_DH_a/b_sf"/>
</dbReference>
<dbReference type="AlphaFoldDB" id="A0A9J7BSZ1"/>
<feature type="domain" description="Aldehyde oxidase/xanthine dehydrogenase a/b hammerhead" evidence="2">
    <location>
        <begin position="205"/>
        <end position="282"/>
    </location>
</feature>
<organism evidence="3 4">
    <name type="scientific">Occallatibacter riparius</name>
    <dbReference type="NCBI Taxonomy" id="1002689"/>
    <lineage>
        <taxon>Bacteria</taxon>
        <taxon>Pseudomonadati</taxon>
        <taxon>Acidobacteriota</taxon>
        <taxon>Terriglobia</taxon>
        <taxon>Terriglobales</taxon>
        <taxon>Acidobacteriaceae</taxon>
        <taxon>Occallatibacter</taxon>
    </lineage>
</organism>
<sequence length="701" mass="75521">MSTISARIDRRGFLKGLSAGLLVALCADATWTQESGRGFGGHELPNDISAWIHIAADGRVTVFTGKVEVGQNIRTSLAQLVAEELRLPFDRITMIMGDTDLVPWDMGTFGSRSTPTMGPQLRTMAAATRQMLLEQAASVWKIDAASLTATDGKISDGKRSIGYGELTRGKKLVKVVSAQEALTPATDWKIAGTPVRKVGGRDFVTGKHKFPSDISRPGVLHGALLRPGGFNATLVSMDSSAAEAMPGVKVLRDGDFIGVVAADDFAAKRAVASIHAKWNVPSQQGNEGLFEYLKNTPDPEERSGPGHKTGSVEQAMSAAEVKLDDPYTVQYIAHAPLEPRAAVAEWENGKLTVWTGTQRPFGVQEELMQYFKLPAEQVRVIQPDMGSGYGGKHSGEAALEAARLAKAAGKPVKLVWTREEEFTWAYLRPAGLIEIRAGARRDGTLVAWEHHNYNSGPSAIETPYEVPNQLIQYHPAKSPLRQGSYRALAATANNFARESHMDAMAHAVGMDSLEFRLKNLKNERLRAVLQAAAEKFGWKDAKSTAERGFGIACGTDKGGYISSCAEVEIDSSKTIHVRRVVTAWESGAAVNPDGLRNQQMGAIVQALGGALFEHIVFGDGKIRNPLFSQYRLPRFSDTPKIDIVLLDRKDLPSAGAGEIGLIALAPSVGNAIFAATGIRVRNMPLAPGVKVPGIAESPFRS</sequence>
<feature type="region of interest" description="Disordered" evidence="1">
    <location>
        <begin position="295"/>
        <end position="314"/>
    </location>
</feature>
<dbReference type="InterPro" id="IPR008274">
    <property type="entry name" value="AldOxase/xan_DH_MoCoBD1"/>
</dbReference>
<protein>
    <submittedName>
        <fullName evidence="3">Molybdopterin-dependent oxidoreductase</fullName>
    </submittedName>
</protein>
<dbReference type="InterPro" id="IPR037165">
    <property type="entry name" value="AldOxase/xan_DH_Mopterin-bd_sf"/>
</dbReference>
<dbReference type="PROSITE" id="PS51318">
    <property type="entry name" value="TAT"/>
    <property type="match status" value="1"/>
</dbReference>
<evidence type="ECO:0000256" key="1">
    <source>
        <dbReference type="SAM" id="MobiDB-lite"/>
    </source>
</evidence>
<dbReference type="InterPro" id="IPR000674">
    <property type="entry name" value="Ald_Oxase/Xan_DH_a/b"/>
</dbReference>
<evidence type="ECO:0000259" key="2">
    <source>
        <dbReference type="SMART" id="SM01008"/>
    </source>
</evidence>
<dbReference type="Gene3D" id="3.30.365.10">
    <property type="entry name" value="Aldehyde oxidase/xanthine dehydrogenase, molybdopterin binding domain"/>
    <property type="match status" value="4"/>
</dbReference>
<accession>A0A9J7BSZ1</accession>
<name>A0A9J7BSZ1_9BACT</name>
<dbReference type="PANTHER" id="PTHR47495:SF1">
    <property type="entry name" value="BLL3820 PROTEIN"/>
    <property type="match status" value="1"/>
</dbReference>
<dbReference type="InterPro" id="IPR012368">
    <property type="entry name" value="OxRdtase_Mopterin-bd_su_IorB"/>
</dbReference>
<dbReference type="GO" id="GO:0016491">
    <property type="term" value="F:oxidoreductase activity"/>
    <property type="evidence" value="ECO:0007669"/>
    <property type="project" value="InterPro"/>
</dbReference>
<dbReference type="SUPFAM" id="SSF56003">
    <property type="entry name" value="Molybdenum cofactor-binding domain"/>
    <property type="match status" value="2"/>
</dbReference>
<dbReference type="SUPFAM" id="SSF54665">
    <property type="entry name" value="CO dehydrogenase molybdoprotein N-domain-like"/>
    <property type="match status" value="1"/>
</dbReference>
<gene>
    <name evidence="3" type="ORF">MOP44_07435</name>
</gene>
<evidence type="ECO:0000313" key="4">
    <source>
        <dbReference type="Proteomes" id="UP001059380"/>
    </source>
</evidence>
<dbReference type="Proteomes" id="UP001059380">
    <property type="component" value="Chromosome"/>
</dbReference>